<dbReference type="InterPro" id="IPR050897">
    <property type="entry name" value="SMAUG/VTS1_RNA-bind"/>
</dbReference>
<keyword evidence="3" id="KW-0694">RNA-binding</keyword>
<evidence type="ECO:0000256" key="4">
    <source>
        <dbReference type="SAM" id="MobiDB-lite"/>
    </source>
</evidence>
<feature type="region of interest" description="Disordered" evidence="4">
    <location>
        <begin position="206"/>
        <end position="232"/>
    </location>
</feature>
<accession>A0AAD5VUN0</accession>
<feature type="compositionally biased region" description="Polar residues" evidence="4">
    <location>
        <begin position="172"/>
        <end position="181"/>
    </location>
</feature>
<evidence type="ECO:0000313" key="7">
    <source>
        <dbReference type="Proteomes" id="UP001213000"/>
    </source>
</evidence>
<dbReference type="InterPro" id="IPR013761">
    <property type="entry name" value="SAM/pointed_sf"/>
</dbReference>
<comment type="caution">
    <text evidence="6">The sequence shown here is derived from an EMBL/GenBank/DDBJ whole genome shotgun (WGS) entry which is preliminary data.</text>
</comment>
<dbReference type="Gene3D" id="1.10.150.50">
    <property type="entry name" value="Transcription Factor, Ets-1"/>
    <property type="match status" value="1"/>
</dbReference>
<keyword evidence="2" id="KW-0963">Cytoplasm</keyword>
<feature type="compositionally biased region" description="Polar residues" evidence="4">
    <location>
        <begin position="293"/>
        <end position="302"/>
    </location>
</feature>
<feature type="domain" description="SAM" evidence="5">
    <location>
        <begin position="353"/>
        <end position="411"/>
    </location>
</feature>
<evidence type="ECO:0000256" key="1">
    <source>
        <dbReference type="ARBA" id="ARBA00004496"/>
    </source>
</evidence>
<dbReference type="InterPro" id="IPR057327">
    <property type="entry name" value="Vts1_dom"/>
</dbReference>
<keyword evidence="7" id="KW-1185">Reference proteome</keyword>
<dbReference type="EMBL" id="JANIEX010000345">
    <property type="protein sequence ID" value="KAJ3568439.1"/>
    <property type="molecule type" value="Genomic_DNA"/>
</dbReference>
<dbReference type="Proteomes" id="UP001213000">
    <property type="component" value="Unassembled WGS sequence"/>
</dbReference>
<sequence>MSSPVSTTLPASISVSADTPTTNGAALEGLDHWLKDFQKYEAVLAEMAKASADGKFKDELTTIEQWFRVLSESERTASVYTLLQHSTQDQIRFFMAVLQKMIKPSDESGTPFNNADSTKPRNSKVGLRPPSLNIPLPGSPSTPTPVTTSKAQDSATVPQDENKRLNLPRAASRQTPISPLASQDGPLRTPANEKSWASLVNTPLVPMFQKPDTNRSDAPASSTTSGLGTKGPGLAAINPATLNMLATSGLTNDAQLLAVQLVMSGILQPTDITNATSKQDQAPPQSAGKKKGTSGSWRTPSSAKYPGSALRSSVPKSALKSSGLKSSGLKSSGLDSASMESPRVEDFDPELLKDISAWLRSLRLHKYTSCFDGMSWQEMVVLDDTSLEKKGVAALGARRRLLRTFDHVRREMGMEGAVSSATPTSALPGSSASSSVEIVSQIIPQSAAPKTRLSADSPVFMPTTKVPHSAAPAMASTPVATSAF</sequence>
<evidence type="ECO:0000313" key="6">
    <source>
        <dbReference type="EMBL" id="KAJ3568439.1"/>
    </source>
</evidence>
<feature type="compositionally biased region" description="Polar residues" evidence="4">
    <location>
        <begin position="274"/>
        <end position="284"/>
    </location>
</feature>
<dbReference type="GO" id="GO:0003729">
    <property type="term" value="F:mRNA binding"/>
    <property type="evidence" value="ECO:0007669"/>
    <property type="project" value="TreeGrafter"/>
</dbReference>
<feature type="region of interest" description="Disordered" evidence="4">
    <location>
        <begin position="1"/>
        <end position="20"/>
    </location>
</feature>
<evidence type="ECO:0000259" key="5">
    <source>
        <dbReference type="PROSITE" id="PS50105"/>
    </source>
</evidence>
<evidence type="ECO:0000256" key="2">
    <source>
        <dbReference type="ARBA" id="ARBA00022490"/>
    </source>
</evidence>
<dbReference type="PANTHER" id="PTHR12515:SF5">
    <property type="entry name" value="PROTEIN SMAUG"/>
    <property type="match status" value="1"/>
</dbReference>
<reference evidence="6" key="1">
    <citation type="submission" date="2022-07" db="EMBL/GenBank/DDBJ databases">
        <title>Genome Sequence of Leucocoprinus birnbaumii.</title>
        <authorList>
            <person name="Buettner E."/>
        </authorList>
    </citation>
    <scope>NUCLEOTIDE SEQUENCE</scope>
    <source>
        <strain evidence="6">VT141</strain>
    </source>
</reference>
<feature type="compositionally biased region" description="Polar residues" evidence="4">
    <location>
        <begin position="107"/>
        <end position="117"/>
    </location>
</feature>
<dbReference type="AlphaFoldDB" id="A0AAD5VUN0"/>
<proteinExistence type="predicted"/>
<organism evidence="6 7">
    <name type="scientific">Leucocoprinus birnbaumii</name>
    <dbReference type="NCBI Taxonomy" id="56174"/>
    <lineage>
        <taxon>Eukaryota</taxon>
        <taxon>Fungi</taxon>
        <taxon>Dikarya</taxon>
        <taxon>Basidiomycota</taxon>
        <taxon>Agaricomycotina</taxon>
        <taxon>Agaricomycetes</taxon>
        <taxon>Agaricomycetidae</taxon>
        <taxon>Agaricales</taxon>
        <taxon>Agaricineae</taxon>
        <taxon>Agaricaceae</taxon>
        <taxon>Leucocoprinus</taxon>
    </lineage>
</organism>
<feature type="compositionally biased region" description="Low complexity" evidence="4">
    <location>
        <begin position="316"/>
        <end position="338"/>
    </location>
</feature>
<dbReference type="GO" id="GO:0000932">
    <property type="term" value="C:P-body"/>
    <property type="evidence" value="ECO:0007669"/>
    <property type="project" value="TreeGrafter"/>
</dbReference>
<dbReference type="PANTHER" id="PTHR12515">
    <property type="entry name" value="STERILE ALPHA MOTIF DOMAIN CONTAINING PROTEIN 4-RELATED"/>
    <property type="match status" value="1"/>
</dbReference>
<dbReference type="SMART" id="SM00454">
    <property type="entry name" value="SAM"/>
    <property type="match status" value="1"/>
</dbReference>
<feature type="compositionally biased region" description="Polar residues" evidence="4">
    <location>
        <begin position="150"/>
        <end position="159"/>
    </location>
</feature>
<name>A0AAD5VUN0_9AGAR</name>
<evidence type="ECO:0000256" key="3">
    <source>
        <dbReference type="ARBA" id="ARBA00022884"/>
    </source>
</evidence>
<gene>
    <name evidence="6" type="ORF">NP233_g5710</name>
</gene>
<dbReference type="Pfam" id="PF25479">
    <property type="entry name" value="Vts1"/>
    <property type="match status" value="1"/>
</dbReference>
<feature type="region of interest" description="Disordered" evidence="4">
    <location>
        <begin position="105"/>
        <end position="191"/>
    </location>
</feature>
<dbReference type="SUPFAM" id="SSF47769">
    <property type="entry name" value="SAM/Pointed domain"/>
    <property type="match status" value="1"/>
</dbReference>
<dbReference type="PROSITE" id="PS50105">
    <property type="entry name" value="SAM_DOMAIN"/>
    <property type="match status" value="1"/>
</dbReference>
<dbReference type="GO" id="GO:0000289">
    <property type="term" value="P:nuclear-transcribed mRNA poly(A) tail shortening"/>
    <property type="evidence" value="ECO:0007669"/>
    <property type="project" value="TreeGrafter"/>
</dbReference>
<comment type="subcellular location">
    <subcellularLocation>
        <location evidence="1">Cytoplasm</location>
    </subcellularLocation>
</comment>
<protein>
    <recommendedName>
        <fullName evidence="5">SAM domain-containing protein</fullName>
    </recommendedName>
</protein>
<dbReference type="InterPro" id="IPR001660">
    <property type="entry name" value="SAM"/>
</dbReference>
<dbReference type="Pfam" id="PF07647">
    <property type="entry name" value="SAM_2"/>
    <property type="match status" value="1"/>
</dbReference>
<feature type="region of interest" description="Disordered" evidence="4">
    <location>
        <begin position="274"/>
        <end position="343"/>
    </location>
</feature>